<comment type="caution">
    <text evidence="2">The sequence shown here is derived from an EMBL/GenBank/DDBJ whole genome shotgun (WGS) entry which is preliminary data.</text>
</comment>
<accession>A0A9N9D058</accession>
<proteinExistence type="predicted"/>
<dbReference type="AlphaFoldDB" id="A0A9N9D058"/>
<reference evidence="2" key="1">
    <citation type="submission" date="2021-06" db="EMBL/GenBank/DDBJ databases">
        <authorList>
            <person name="Kallberg Y."/>
            <person name="Tangrot J."/>
            <person name="Rosling A."/>
        </authorList>
    </citation>
    <scope>NUCLEOTIDE SEQUENCE</scope>
    <source>
        <strain evidence="2">IN212</strain>
    </source>
</reference>
<evidence type="ECO:0000313" key="2">
    <source>
        <dbReference type="EMBL" id="CAG8618261.1"/>
    </source>
</evidence>
<evidence type="ECO:0000313" key="3">
    <source>
        <dbReference type="Proteomes" id="UP000789396"/>
    </source>
</evidence>
<keyword evidence="3" id="KW-1185">Reference proteome</keyword>
<dbReference type="EMBL" id="CAJVPZ010010287">
    <property type="protein sequence ID" value="CAG8618261.1"/>
    <property type="molecule type" value="Genomic_DNA"/>
</dbReference>
<protein>
    <submittedName>
        <fullName evidence="2">8434_t:CDS:1</fullName>
    </submittedName>
</protein>
<feature type="compositionally biased region" description="Low complexity" evidence="1">
    <location>
        <begin position="181"/>
        <end position="215"/>
    </location>
</feature>
<name>A0A9N9D058_9GLOM</name>
<sequence>MSENKNNNYLTAEYYTTRRAYNETKKAYIERISKNKIIDFIPRNEIEEKIEYVDVGGSGLITKAKWIKKNITVVLKTVIVSEETNSDNDEFIKEIKAFHNIGLVLSSKTNEENEEKPSLVGYENVIKFYEQPINESTDSYVKLYTNCWDGDPKSRPEINQVYESIRQEDIISGEKWKELPQSCNSSQSNDSPKSSDLSQSSNLSQSSDSLQSSISDADTESNKTNDEELLNIMSEAFGHLSTEIRERILQISD</sequence>
<feature type="non-terminal residue" evidence="2">
    <location>
        <position position="253"/>
    </location>
</feature>
<dbReference type="OrthoDB" id="6718656at2759"/>
<gene>
    <name evidence="2" type="ORF">RFULGI_LOCUS7257</name>
</gene>
<evidence type="ECO:0000256" key="1">
    <source>
        <dbReference type="SAM" id="MobiDB-lite"/>
    </source>
</evidence>
<feature type="region of interest" description="Disordered" evidence="1">
    <location>
        <begin position="179"/>
        <end position="227"/>
    </location>
</feature>
<organism evidence="2 3">
    <name type="scientific">Racocetra fulgida</name>
    <dbReference type="NCBI Taxonomy" id="60492"/>
    <lineage>
        <taxon>Eukaryota</taxon>
        <taxon>Fungi</taxon>
        <taxon>Fungi incertae sedis</taxon>
        <taxon>Mucoromycota</taxon>
        <taxon>Glomeromycotina</taxon>
        <taxon>Glomeromycetes</taxon>
        <taxon>Diversisporales</taxon>
        <taxon>Gigasporaceae</taxon>
        <taxon>Racocetra</taxon>
    </lineage>
</organism>
<dbReference type="Proteomes" id="UP000789396">
    <property type="component" value="Unassembled WGS sequence"/>
</dbReference>